<name>A0A544UK64_LYSSH</name>
<dbReference type="OrthoDB" id="2680331at2"/>
<reference evidence="1 2" key="1">
    <citation type="submission" date="2018-03" db="EMBL/GenBank/DDBJ databases">
        <title>Aerobic endospore-forming bacteria genome sequencing and assembly.</title>
        <authorList>
            <person name="Cavalcante D.A."/>
            <person name="Driks A."/>
            <person name="Putonti C."/>
            <person name="De-Souza M.T."/>
        </authorList>
    </citation>
    <scope>NUCLEOTIDE SEQUENCE [LARGE SCALE GENOMIC DNA]</scope>
    <source>
        <strain evidence="1 2">SDF0037</strain>
    </source>
</reference>
<gene>
    <name evidence="1" type="ORF">C7Y47_11370</name>
</gene>
<evidence type="ECO:0000313" key="1">
    <source>
        <dbReference type="EMBL" id="TQR33655.1"/>
    </source>
</evidence>
<sequence>MKKRIMEVDPFDGDFPDGIYAIPRPPGEPKVKVRALANYCKEKGVEPKDLSPEEMERFLVY</sequence>
<organism evidence="1 2">
    <name type="scientific">Lysinibacillus sphaericus</name>
    <name type="common">Bacillus sphaericus</name>
    <dbReference type="NCBI Taxonomy" id="1421"/>
    <lineage>
        <taxon>Bacteria</taxon>
        <taxon>Bacillati</taxon>
        <taxon>Bacillota</taxon>
        <taxon>Bacilli</taxon>
        <taxon>Bacillales</taxon>
        <taxon>Bacillaceae</taxon>
        <taxon>Lysinibacillus</taxon>
    </lineage>
</organism>
<dbReference type="Proteomes" id="UP000317944">
    <property type="component" value="Unassembled WGS sequence"/>
</dbReference>
<dbReference type="AlphaFoldDB" id="A0A544UK64"/>
<comment type="caution">
    <text evidence="1">The sequence shown here is derived from an EMBL/GenBank/DDBJ whole genome shotgun (WGS) entry which is preliminary data.</text>
</comment>
<accession>A0A544UK64</accession>
<dbReference type="EMBL" id="SADV01000007">
    <property type="protein sequence ID" value="TQR33655.1"/>
    <property type="molecule type" value="Genomic_DNA"/>
</dbReference>
<evidence type="ECO:0000313" key="2">
    <source>
        <dbReference type="Proteomes" id="UP000317944"/>
    </source>
</evidence>
<protein>
    <submittedName>
        <fullName evidence="1">Uncharacterized protein</fullName>
    </submittedName>
</protein>
<proteinExistence type="predicted"/>